<feature type="compositionally biased region" description="Acidic residues" evidence="1">
    <location>
        <begin position="36"/>
        <end position="50"/>
    </location>
</feature>
<evidence type="ECO:0000256" key="2">
    <source>
        <dbReference type="SAM" id="Phobius"/>
    </source>
</evidence>
<sequence length="245" mass="26668">MASDASPSSLTFDFDFDDGYDDYLDTDNCDWSGPLPEDDLETPDVLDDQADPVSRRRRQVGQPLNLPHRLLTNDLAMRFVAIVGALLAFASTAALAVPLALTAHNVHARRNDFSPLTIRDGVGPLNTGEPVLIKRGGNRPPVRTKNPPPQQQPQQQSHSHSPLPDPDKPIPSIEQPFPGGERVTAPKPGQQQPPPNTQQNQHATAKLKSPVPDGWPTNIRTGSSPPEREKTPWFPYKEGTPGAGV</sequence>
<accession>A0A4R0QZS5</accession>
<keyword evidence="2" id="KW-1133">Transmembrane helix</keyword>
<protein>
    <submittedName>
        <fullName evidence="3">Uncharacterized protein</fullName>
    </submittedName>
</protein>
<dbReference type="EMBL" id="RWJN01000722">
    <property type="protein sequence ID" value="TCD59842.1"/>
    <property type="molecule type" value="Genomic_DNA"/>
</dbReference>
<comment type="caution">
    <text evidence="3">The sequence shown here is derived from an EMBL/GenBank/DDBJ whole genome shotgun (WGS) entry which is preliminary data.</text>
</comment>
<reference evidence="3 4" key="1">
    <citation type="submission" date="2018-11" db="EMBL/GenBank/DDBJ databases">
        <title>Genome assembly of Steccherinum ochraceum LE-BIN_3174, the white-rot fungus of the Steccherinaceae family (The Residual Polyporoid clade, Polyporales, Basidiomycota).</title>
        <authorList>
            <person name="Fedorova T.V."/>
            <person name="Glazunova O.A."/>
            <person name="Landesman E.O."/>
            <person name="Moiseenko K.V."/>
            <person name="Psurtseva N.V."/>
            <person name="Savinova O.S."/>
            <person name="Shakhova N.V."/>
            <person name="Tyazhelova T.V."/>
            <person name="Vasina D.V."/>
        </authorList>
    </citation>
    <scope>NUCLEOTIDE SEQUENCE [LARGE SCALE GENOMIC DNA]</scope>
    <source>
        <strain evidence="3 4">LE-BIN_3174</strain>
    </source>
</reference>
<feature type="region of interest" description="Disordered" evidence="1">
    <location>
        <begin position="27"/>
        <end position="60"/>
    </location>
</feature>
<keyword evidence="4" id="KW-1185">Reference proteome</keyword>
<organism evidence="3 4">
    <name type="scientific">Steccherinum ochraceum</name>
    <dbReference type="NCBI Taxonomy" id="92696"/>
    <lineage>
        <taxon>Eukaryota</taxon>
        <taxon>Fungi</taxon>
        <taxon>Dikarya</taxon>
        <taxon>Basidiomycota</taxon>
        <taxon>Agaricomycotina</taxon>
        <taxon>Agaricomycetes</taxon>
        <taxon>Polyporales</taxon>
        <taxon>Steccherinaceae</taxon>
        <taxon>Steccherinum</taxon>
    </lineage>
</organism>
<evidence type="ECO:0000313" key="3">
    <source>
        <dbReference type="EMBL" id="TCD59842.1"/>
    </source>
</evidence>
<evidence type="ECO:0000256" key="1">
    <source>
        <dbReference type="SAM" id="MobiDB-lite"/>
    </source>
</evidence>
<keyword evidence="2" id="KW-0812">Transmembrane</keyword>
<feature type="transmembrane region" description="Helical" evidence="2">
    <location>
        <begin position="75"/>
        <end position="101"/>
    </location>
</feature>
<dbReference type="AlphaFoldDB" id="A0A4R0QZS5"/>
<evidence type="ECO:0000313" key="4">
    <source>
        <dbReference type="Proteomes" id="UP000292702"/>
    </source>
</evidence>
<dbReference type="Proteomes" id="UP000292702">
    <property type="component" value="Unassembled WGS sequence"/>
</dbReference>
<name>A0A4R0QZS5_9APHY</name>
<keyword evidence="2" id="KW-0472">Membrane</keyword>
<proteinExistence type="predicted"/>
<feature type="region of interest" description="Disordered" evidence="1">
    <location>
        <begin position="114"/>
        <end position="245"/>
    </location>
</feature>
<gene>
    <name evidence="3" type="ORF">EIP91_011332</name>
</gene>
<feature type="compositionally biased region" description="Low complexity" evidence="1">
    <location>
        <begin position="152"/>
        <end position="162"/>
    </location>
</feature>